<accession>A0A146F1P0</accession>
<evidence type="ECO:0000313" key="3">
    <source>
        <dbReference type="EMBL" id="BAU68289.1"/>
    </source>
</evidence>
<evidence type="ECO:0000259" key="2">
    <source>
        <dbReference type="Pfam" id="PF14317"/>
    </source>
</evidence>
<reference evidence="3" key="1">
    <citation type="submission" date="2016-01" db="EMBL/GenBank/DDBJ databases">
        <title>Analysis of Bac41 encoded on the pheromone-responsive plasmid pMGT421.</title>
        <authorList>
            <person name="Tomita H."/>
            <person name="Kurushima J."/>
        </authorList>
    </citation>
    <scope>NUCLEOTIDE SEQUENCE</scope>
    <source>
        <strain evidence="3">GUHEfs421</strain>
        <plasmid evidence="3">pMGT421</plasmid>
    </source>
</reference>
<protein>
    <submittedName>
        <fullName evidence="3">BacI2</fullName>
    </submittedName>
</protein>
<keyword evidence="1" id="KW-0812">Transmembrane</keyword>
<organism evidence="3">
    <name type="scientific">Enterococcus faecalis</name>
    <name type="common">Streptococcus faecalis</name>
    <dbReference type="NCBI Taxonomy" id="1351"/>
    <lineage>
        <taxon>Bacteria</taxon>
        <taxon>Bacillati</taxon>
        <taxon>Bacillota</taxon>
        <taxon>Bacilli</taxon>
        <taxon>Lactobacillales</taxon>
        <taxon>Enterococcaceae</taxon>
        <taxon>Enterococcus</taxon>
    </lineage>
</organism>
<dbReference type="InterPro" id="IPR025588">
    <property type="entry name" value="YcxB-like_C"/>
</dbReference>
<keyword evidence="1" id="KW-1133">Transmembrane helix</keyword>
<dbReference type="RefSeq" id="WP_010783366.1">
    <property type="nucleotide sequence ID" value="NZ_CP124902.1"/>
</dbReference>
<proteinExistence type="predicted"/>
<feature type="transmembrane region" description="Helical" evidence="1">
    <location>
        <begin position="33"/>
        <end position="53"/>
    </location>
</feature>
<name>A0A146F1P0_ENTFL</name>
<dbReference type="EMBL" id="LC114488">
    <property type="protein sequence ID" value="BAU68289.1"/>
    <property type="molecule type" value="Genomic_DNA"/>
</dbReference>
<gene>
    <name evidence="3" type="primary">bacI2</name>
</gene>
<keyword evidence="1" id="KW-0472">Membrane</keyword>
<feature type="domain" description="YcxB-like C-terminal" evidence="2">
    <location>
        <begin position="127"/>
        <end position="184"/>
    </location>
</feature>
<geneLocation type="plasmid" evidence="3">
    <name>pMGT421</name>
</geneLocation>
<sequence>MVFDYKLEENEYYKAIKLYTRKFTKTGKRKIRITYFAGLVLLISSAYMFTSIFKQYLSFKQSLPDYVVRELLNKLFTQGFGYILILIIYLVLGIFFLYSAYNYPSTKIINKNTDPKTLEPRKVKINDSGIVYWQANNEEDKKSHLWNDIEGVFETEEFYLMKIDKNKIFILPKRMISTKVQSDFIEKHVTK</sequence>
<keyword evidence="3" id="KW-0614">Plasmid</keyword>
<evidence type="ECO:0000256" key="1">
    <source>
        <dbReference type="SAM" id="Phobius"/>
    </source>
</evidence>
<dbReference type="AlphaFoldDB" id="A0A146F1P0"/>
<dbReference type="Pfam" id="PF14317">
    <property type="entry name" value="YcxB"/>
    <property type="match status" value="1"/>
</dbReference>
<feature type="transmembrane region" description="Helical" evidence="1">
    <location>
        <begin position="80"/>
        <end position="101"/>
    </location>
</feature>